<evidence type="ECO:0008006" key="5">
    <source>
        <dbReference type="Google" id="ProtNLM"/>
    </source>
</evidence>
<dbReference type="Proteomes" id="UP001462961">
    <property type="component" value="Unassembled WGS sequence"/>
</dbReference>
<evidence type="ECO:0000256" key="2">
    <source>
        <dbReference type="SAM" id="SignalP"/>
    </source>
</evidence>
<feature type="chain" id="PRO_5045059275" description="DUF4148 domain-containing protein" evidence="2">
    <location>
        <begin position="21"/>
        <end position="118"/>
    </location>
</feature>
<organism evidence="3 4">
    <name type="scientific">Paraburkholderia caribensis</name>
    <dbReference type="NCBI Taxonomy" id="75105"/>
    <lineage>
        <taxon>Bacteria</taxon>
        <taxon>Pseudomonadati</taxon>
        <taxon>Pseudomonadota</taxon>
        <taxon>Betaproteobacteria</taxon>
        <taxon>Burkholderiales</taxon>
        <taxon>Burkholderiaceae</taxon>
        <taxon>Paraburkholderia</taxon>
    </lineage>
</organism>
<gene>
    <name evidence="3" type="ORF">VOI32_33035</name>
</gene>
<proteinExistence type="predicted"/>
<reference evidence="3 4" key="1">
    <citation type="submission" date="2024-01" db="EMBL/GenBank/DDBJ databases">
        <title>The diversity of rhizobia nodulating Mimosa spp. in eleven states of Brazil covering several biomes is determined by host plant, location, and edaphic factors.</title>
        <authorList>
            <person name="Rouws L."/>
            <person name="Barauna A."/>
            <person name="Beukes C."/>
            <person name="De Faria S.M."/>
            <person name="Gross E."/>
            <person name="Dos Reis Junior F.B."/>
            <person name="Simon M."/>
            <person name="Maluk M."/>
            <person name="Odee D.W."/>
            <person name="Kenicer G."/>
            <person name="Young J.P.W."/>
            <person name="Reis V.M."/>
            <person name="Zilli J."/>
            <person name="James E.K."/>
        </authorList>
    </citation>
    <scope>NUCLEOTIDE SEQUENCE [LARGE SCALE GENOMIC DNA]</scope>
    <source>
        <strain evidence="3 4">JHI1651</strain>
    </source>
</reference>
<dbReference type="EMBL" id="JAYLVJ010000060">
    <property type="protein sequence ID" value="MEO1758740.1"/>
    <property type="molecule type" value="Genomic_DNA"/>
</dbReference>
<name>A0ABV0E7Z7_9BURK</name>
<feature type="compositionally biased region" description="Basic and acidic residues" evidence="1">
    <location>
        <begin position="107"/>
        <end position="118"/>
    </location>
</feature>
<sequence>MKAIICGGLLAFAVVSPSIAGERYVEVWNPPEARGVVGEHHVQPARKTPSHRRTSAHVAHRRVPRYVVATAPLPATSMRSTASRATGRQTFDDIPRQITPEGNVLRVDGRHSRAEVER</sequence>
<feature type="region of interest" description="Disordered" evidence="1">
    <location>
        <begin position="37"/>
        <end position="60"/>
    </location>
</feature>
<feature type="compositionally biased region" description="Basic residues" evidence="1">
    <location>
        <begin position="48"/>
        <end position="60"/>
    </location>
</feature>
<protein>
    <recommendedName>
        <fullName evidence="5">DUF4148 domain-containing protein</fullName>
    </recommendedName>
</protein>
<accession>A0ABV0E7Z7</accession>
<evidence type="ECO:0000313" key="3">
    <source>
        <dbReference type="EMBL" id="MEO1758740.1"/>
    </source>
</evidence>
<evidence type="ECO:0000256" key="1">
    <source>
        <dbReference type="SAM" id="MobiDB-lite"/>
    </source>
</evidence>
<feature type="region of interest" description="Disordered" evidence="1">
    <location>
        <begin position="75"/>
        <end position="118"/>
    </location>
</feature>
<feature type="signal peptide" evidence="2">
    <location>
        <begin position="1"/>
        <end position="20"/>
    </location>
</feature>
<dbReference type="RefSeq" id="WP_233445386.1">
    <property type="nucleotide sequence ID" value="NZ_JAKUCO010000053.1"/>
</dbReference>
<evidence type="ECO:0000313" key="4">
    <source>
        <dbReference type="Proteomes" id="UP001462961"/>
    </source>
</evidence>
<keyword evidence="2" id="KW-0732">Signal</keyword>
<feature type="compositionally biased region" description="Polar residues" evidence="1">
    <location>
        <begin position="77"/>
        <end position="89"/>
    </location>
</feature>
<comment type="caution">
    <text evidence="3">The sequence shown here is derived from an EMBL/GenBank/DDBJ whole genome shotgun (WGS) entry which is preliminary data.</text>
</comment>
<keyword evidence="4" id="KW-1185">Reference proteome</keyword>